<comment type="caution">
    <text evidence="1">The sequence shown here is derived from an EMBL/GenBank/DDBJ whole genome shotgun (WGS) entry which is preliminary data.</text>
</comment>
<dbReference type="Proteomes" id="UP000275408">
    <property type="component" value="Unassembled WGS sequence"/>
</dbReference>
<reference evidence="1 2" key="1">
    <citation type="journal article" date="2018" name="Sci. Rep.">
        <title>Comparative analysis of the Pocillopora damicornis genome highlights role of immune system in coral evolution.</title>
        <authorList>
            <person name="Cunning R."/>
            <person name="Bay R.A."/>
            <person name="Gillette P."/>
            <person name="Baker A.C."/>
            <person name="Traylor-Knowles N."/>
        </authorList>
    </citation>
    <scope>NUCLEOTIDE SEQUENCE [LARGE SCALE GENOMIC DNA]</scope>
    <source>
        <strain evidence="1">RSMAS</strain>
        <tissue evidence="1">Whole animal</tissue>
    </source>
</reference>
<name>A0A3M6UA06_POCDA</name>
<evidence type="ECO:0000313" key="2">
    <source>
        <dbReference type="Proteomes" id="UP000275408"/>
    </source>
</evidence>
<protein>
    <submittedName>
        <fullName evidence="1">Uncharacterized protein</fullName>
    </submittedName>
</protein>
<sequence length="530" mass="58960">MATDKKKISEAVEMALAHIANNAPGEYSKLTAFKKLKYSIKETAREIAKEQVKLSHEFECGPQKNIRERLAKHLPEDRIKLIEEALFIPTFRMEISKPEMDNGKSLVEIKRGQEEFLPSRELAAHEDINWAMNLQHASIVVEAVMFVMQAAGIKVSVSGSTMKETVEDTAKAIEKSSAFQRALQKFVSTWKTAGNSATERAKAIFFLLKDTYAAGLLWTIIKSLCKETKWYDWLETTTKVSAMIVTALATDGAALIAEIALTVLATVDFARKIDNVIEFSSNYSLRNFEGNLVTPLPRANFVKNSFTYRAREAADEEVKLAHEFASQPEQDIRKRLEKHLPEDRIRLIEKALTIPTFRMEISKMDNGKHLVQLTREGEEFLPSRELVASADIVWATILQYASVVVEAVMLVMQAVGIGVSVSSSTMKATIEDTAEAIKKSSAFQQAIQKFVSSWKAAGGSATNKAKAIFFLLKETYAAGLLWTIIKSLCREMKWYDWLETAAKVSAMIIAAFATEGAALIAKIALTVLAA</sequence>
<keyword evidence="2" id="KW-1185">Reference proteome</keyword>
<evidence type="ECO:0000313" key="1">
    <source>
        <dbReference type="EMBL" id="RMX50441.1"/>
    </source>
</evidence>
<organism evidence="1 2">
    <name type="scientific">Pocillopora damicornis</name>
    <name type="common">Cauliflower coral</name>
    <name type="synonym">Millepora damicornis</name>
    <dbReference type="NCBI Taxonomy" id="46731"/>
    <lineage>
        <taxon>Eukaryota</taxon>
        <taxon>Metazoa</taxon>
        <taxon>Cnidaria</taxon>
        <taxon>Anthozoa</taxon>
        <taxon>Hexacorallia</taxon>
        <taxon>Scleractinia</taxon>
        <taxon>Astrocoeniina</taxon>
        <taxon>Pocilloporidae</taxon>
        <taxon>Pocillopora</taxon>
    </lineage>
</organism>
<gene>
    <name evidence="1" type="ORF">pdam_00018306</name>
</gene>
<dbReference type="AlphaFoldDB" id="A0A3M6UA06"/>
<dbReference type="OrthoDB" id="10052666at2759"/>
<feature type="non-terminal residue" evidence="1">
    <location>
        <position position="530"/>
    </location>
</feature>
<dbReference type="EMBL" id="RCHS01001947">
    <property type="protein sequence ID" value="RMX50441.1"/>
    <property type="molecule type" value="Genomic_DNA"/>
</dbReference>
<accession>A0A3M6UA06</accession>
<proteinExistence type="predicted"/>